<evidence type="ECO:0000313" key="4">
    <source>
        <dbReference type="Proteomes" id="UP000805614"/>
    </source>
</evidence>
<evidence type="ECO:0000256" key="1">
    <source>
        <dbReference type="SAM" id="MobiDB-lite"/>
    </source>
</evidence>
<dbReference type="InterPro" id="IPR057929">
    <property type="entry name" value="RamC_N"/>
</dbReference>
<dbReference type="Proteomes" id="UP000805614">
    <property type="component" value="Unassembled WGS sequence"/>
</dbReference>
<dbReference type="SUPFAM" id="SSF56112">
    <property type="entry name" value="Protein kinase-like (PK-like)"/>
    <property type="match status" value="1"/>
</dbReference>
<keyword evidence="3" id="KW-0418">Kinase</keyword>
<feature type="domain" description="Protein kinase" evidence="2">
    <location>
        <begin position="233"/>
        <end position="605"/>
    </location>
</feature>
<proteinExistence type="predicted"/>
<comment type="caution">
    <text evidence="3">The sequence shown here is derived from an EMBL/GenBank/DDBJ whole genome shotgun (WGS) entry which is preliminary data.</text>
</comment>
<reference evidence="3 4" key="1">
    <citation type="submission" date="2020-06" db="EMBL/GenBank/DDBJ databases">
        <title>Actinomadura xiongansis sp. nov., isolated from soil of Baiyangdian.</title>
        <authorList>
            <person name="Zhang X."/>
        </authorList>
    </citation>
    <scope>NUCLEOTIDE SEQUENCE [LARGE SCALE GENOMIC DNA]</scope>
    <source>
        <strain evidence="3 4">HBUM206468</strain>
    </source>
</reference>
<dbReference type="PROSITE" id="PS50011">
    <property type="entry name" value="PROTEIN_KINASE_DOM"/>
    <property type="match status" value="1"/>
</dbReference>
<organism evidence="3 4">
    <name type="scientific">Actinomadura alba</name>
    <dbReference type="NCBI Taxonomy" id="406431"/>
    <lineage>
        <taxon>Bacteria</taxon>
        <taxon>Bacillati</taxon>
        <taxon>Actinomycetota</taxon>
        <taxon>Actinomycetes</taxon>
        <taxon>Streptosporangiales</taxon>
        <taxon>Thermomonosporaceae</taxon>
        <taxon>Actinomadura</taxon>
    </lineage>
</organism>
<dbReference type="SMART" id="SM00220">
    <property type="entry name" value="S_TKc"/>
    <property type="match status" value="1"/>
</dbReference>
<dbReference type="RefSeq" id="WP_187241368.1">
    <property type="nucleotide sequence ID" value="NZ_BAAAOK010000011.1"/>
</dbReference>
<dbReference type="NCBIfam" id="NF038151">
    <property type="entry name" value="lanthi_synth_III"/>
    <property type="match status" value="1"/>
</dbReference>
<keyword evidence="3" id="KW-0808">Transferase</keyword>
<protein>
    <submittedName>
        <fullName evidence="3">Protein kinase/lanthionine synthetase C family protein</fullName>
    </submittedName>
</protein>
<sequence>MDKRYELYCMVDPLFYDSPVAPQTGGLDLDYAMAGRPVPPGWQRFEQDDWLVYGPDESLPEAAELPGQGWKIHVSACLDNAEEILDEVWDYCVPRLISFKFLRARHVLHMRNAKYASRGASGKLVTIYPENEKRLELVLTELGDILAGRPGPYILSDLRWGEGPLYVRYGGFAPRYCVSDRGVLEPAIEDPDGRLVPDRRTPVFTMPPWVELPAFLEPHLKARSATTVQGLPYKVERVLHFSNGGGVYAGRDLRTGDEVVLKEARPHAGLAYDGADAVTRLAHERSIMESLAGVDAVPGVRDHFTLGEHHFLVQDLIEGKPLNQMFSERYPLSDPTQSGERTADYTEWALGVYHRVEQAIERIHERGFVFGDLHPFNIMVRPDDSVALIDYEVAAPVEQAQRPSLAHPGFAAPNDREGFERDRYALACLRLALFLPITTLLVLERGKARHFADIVAEAFPVPRDFLDEAVEIIDPGGEHSRRFHDAGRAHDAGRPRVRTTEPGPPALEPTPEGWERARASMSRAILASATPGRDDRLFPGDIEQFATGGMNISHGAAGVLYALDVTGAGRHPEHEQWLIQRALTPREGTRLGFYEGLHGIAHVLEHLGHRDEALKIVEICLGERWEGLGLDLGGGLAGVGLNLRHFARRTGESTFREAAVRAAEIVADRLGGVDDVPETSGGDHPHAGLFEGSSGPALLFIRMFEDTGDATWLDHAATALGQDLRRCTTRPDGTLHVDEGWRTVPYLNRGAAGIAVVLEEYLAQRGDERFQQAADDIGRGVRSPFTVQSGLFNGRAGLLAHLARGFEPGRAAADPHVSLQVRNLAWHALTYQGDLAFPGDQLYRLSMDLATGTAGVLLALGAALHGEPVALPLLEAGTTKSRTSRERRWTRNGAS</sequence>
<dbReference type="InterPro" id="IPR011009">
    <property type="entry name" value="Kinase-like_dom_sf"/>
</dbReference>
<dbReference type="GO" id="GO:0016301">
    <property type="term" value="F:kinase activity"/>
    <property type="evidence" value="ECO:0007669"/>
    <property type="project" value="UniProtKB-KW"/>
</dbReference>
<dbReference type="InterPro" id="IPR000719">
    <property type="entry name" value="Prot_kinase_dom"/>
</dbReference>
<dbReference type="Gene3D" id="1.50.10.20">
    <property type="match status" value="2"/>
</dbReference>
<dbReference type="InterPro" id="IPR058053">
    <property type="entry name" value="RamC_C"/>
</dbReference>
<dbReference type="SMART" id="SM01260">
    <property type="entry name" value="LANC_like"/>
    <property type="match status" value="1"/>
</dbReference>
<feature type="region of interest" description="Disordered" evidence="1">
    <location>
        <begin position="477"/>
        <end position="513"/>
    </location>
</feature>
<keyword evidence="4" id="KW-1185">Reference proteome</keyword>
<dbReference type="CDD" id="cd04791">
    <property type="entry name" value="LanC_SerThrkinase"/>
    <property type="match status" value="1"/>
</dbReference>
<feature type="compositionally biased region" description="Basic and acidic residues" evidence="1">
    <location>
        <begin position="477"/>
        <end position="494"/>
    </location>
</feature>
<dbReference type="Pfam" id="PF25816">
    <property type="entry name" value="RamC_N"/>
    <property type="match status" value="1"/>
</dbReference>
<dbReference type="InterPro" id="IPR053524">
    <property type="entry name" value="Aerial_hyphae_peptide-synth"/>
</dbReference>
<dbReference type="InterPro" id="IPR007822">
    <property type="entry name" value="LANC-like"/>
</dbReference>
<evidence type="ECO:0000313" key="3">
    <source>
        <dbReference type="EMBL" id="MBC6464458.1"/>
    </source>
</evidence>
<dbReference type="EMBL" id="JABVEC010000001">
    <property type="protein sequence ID" value="MBC6464458.1"/>
    <property type="molecule type" value="Genomic_DNA"/>
</dbReference>
<dbReference type="Gene3D" id="1.10.510.10">
    <property type="entry name" value="Transferase(Phosphotransferase) domain 1"/>
    <property type="match status" value="1"/>
</dbReference>
<gene>
    <name evidence="3" type="ORF">HKK74_02950</name>
</gene>
<accession>A0ABR7LJ61</accession>
<evidence type="ECO:0000259" key="2">
    <source>
        <dbReference type="PROSITE" id="PS50011"/>
    </source>
</evidence>
<dbReference type="Pfam" id="PF00069">
    <property type="entry name" value="Pkinase"/>
    <property type="match status" value="1"/>
</dbReference>
<dbReference type="SUPFAM" id="SSF158745">
    <property type="entry name" value="LanC-like"/>
    <property type="match status" value="1"/>
</dbReference>
<name>A0ABR7LJ61_9ACTN</name>